<protein>
    <submittedName>
        <fullName evidence="2">Phosphotransferase</fullName>
    </submittedName>
</protein>
<feature type="domain" description="Aminoglycoside phosphotransferase" evidence="1">
    <location>
        <begin position="113"/>
        <end position="179"/>
    </location>
</feature>
<dbReference type="Gene3D" id="3.90.1200.10">
    <property type="match status" value="1"/>
</dbReference>
<evidence type="ECO:0000313" key="3">
    <source>
        <dbReference type="Proteomes" id="UP001500218"/>
    </source>
</evidence>
<evidence type="ECO:0000313" key="2">
    <source>
        <dbReference type="EMBL" id="GAA1807720.1"/>
    </source>
</evidence>
<dbReference type="SUPFAM" id="SSF56112">
    <property type="entry name" value="Protein kinase-like (PK-like)"/>
    <property type="match status" value="1"/>
</dbReference>
<proteinExistence type="predicted"/>
<comment type="caution">
    <text evidence="2">The sequence shown here is derived from an EMBL/GenBank/DDBJ whole genome shotgun (WGS) entry which is preliminary data.</text>
</comment>
<accession>A0ABP4YF15</accession>
<gene>
    <name evidence="2" type="ORF">GCM10009682_31930</name>
</gene>
<organism evidence="2 3">
    <name type="scientific">Luedemannella flava</name>
    <dbReference type="NCBI Taxonomy" id="349316"/>
    <lineage>
        <taxon>Bacteria</taxon>
        <taxon>Bacillati</taxon>
        <taxon>Actinomycetota</taxon>
        <taxon>Actinomycetes</taxon>
        <taxon>Micromonosporales</taxon>
        <taxon>Micromonosporaceae</taxon>
        <taxon>Luedemannella</taxon>
    </lineage>
</organism>
<dbReference type="InterPro" id="IPR011009">
    <property type="entry name" value="Kinase-like_dom_sf"/>
</dbReference>
<dbReference type="Proteomes" id="UP001500218">
    <property type="component" value="Unassembled WGS sequence"/>
</dbReference>
<dbReference type="EMBL" id="BAAALT010000088">
    <property type="protein sequence ID" value="GAA1807720.1"/>
    <property type="molecule type" value="Genomic_DNA"/>
</dbReference>
<keyword evidence="3" id="KW-1185">Reference proteome</keyword>
<dbReference type="InterPro" id="IPR002575">
    <property type="entry name" value="Aminoglycoside_PTrfase"/>
</dbReference>
<sequence>MLEIPLVGGNVADSVVRVGETVRKPATAATPAIEALLHHLADAGFAGAPRTLGRDERGRHILEYVPGAMADTLPPMTPAELRRVGGLIRELHDAVASFRPPPGLTWGTLFEPDGDDIICHNDLAPWNLVCSEGRWVFIDWDGAGPGTRLWDLAYAAHGFVPLSPGGSPSVDAPRLRAFADGYGLDERQRRALPPLIVARTRAMYDLLHSSSLTGAQPWARLYAEGHGDHWGPAATYIERNLDTWTAALLA</sequence>
<dbReference type="Pfam" id="PF01636">
    <property type="entry name" value="APH"/>
    <property type="match status" value="1"/>
</dbReference>
<name>A0ABP4YF15_9ACTN</name>
<evidence type="ECO:0000259" key="1">
    <source>
        <dbReference type="Pfam" id="PF01636"/>
    </source>
</evidence>
<reference evidence="3" key="1">
    <citation type="journal article" date="2019" name="Int. J. Syst. Evol. Microbiol.">
        <title>The Global Catalogue of Microorganisms (GCM) 10K type strain sequencing project: providing services to taxonomists for standard genome sequencing and annotation.</title>
        <authorList>
            <consortium name="The Broad Institute Genomics Platform"/>
            <consortium name="The Broad Institute Genome Sequencing Center for Infectious Disease"/>
            <person name="Wu L."/>
            <person name="Ma J."/>
        </authorList>
    </citation>
    <scope>NUCLEOTIDE SEQUENCE [LARGE SCALE GENOMIC DNA]</scope>
    <source>
        <strain evidence="3">JCM 13250</strain>
    </source>
</reference>
<dbReference type="RefSeq" id="WP_344131858.1">
    <property type="nucleotide sequence ID" value="NZ_BAAALT010000088.1"/>
</dbReference>